<evidence type="ECO:0000256" key="4">
    <source>
        <dbReference type="ARBA" id="ARBA00022989"/>
    </source>
</evidence>
<feature type="compositionally biased region" description="Low complexity" evidence="7">
    <location>
        <begin position="309"/>
        <end position="318"/>
    </location>
</feature>
<feature type="compositionally biased region" description="Low complexity" evidence="7">
    <location>
        <begin position="24"/>
        <end position="39"/>
    </location>
</feature>
<dbReference type="Pfam" id="PF02104">
    <property type="entry name" value="SURF1"/>
    <property type="match status" value="1"/>
</dbReference>
<proteinExistence type="inferred from homology"/>
<evidence type="ECO:0000256" key="1">
    <source>
        <dbReference type="ARBA" id="ARBA00004370"/>
    </source>
</evidence>
<accession>A0A2G5P614</accession>
<sequence length="353" mass="37819">MAKDPDRRHRSAPEFAGAARDALTDGATARTAVATAQTASPDRPTARRGSVSGVRKLVFRPSWLVLAAVVALFAYLCFTVLAPWQLGKNARVSKENQQINASLKADPVPVTSLLPEQDSAAPDDQWRRVTATGHYLPDQQVLARLRVLDGGPVFEVLVPFQVDDGPTVLVDRGWVPPMEGSRPPAFDPAPSGTVTINARLRDGETAPPGKAPFTADGALQVYAIDTTEIAELTGSPLTGSYLQLEANQPGSLGDLGVPNLDAGPFLSYGIQWIAFGVLAPIGLGYFIWSEIKVRRKEKELQAAAEADDSPSPVDGVDSAAETAVAQTSRPDVDDSTREATIEQKLTDRYGRRR</sequence>
<keyword evidence="3 6" id="KW-0812">Transmembrane</keyword>
<evidence type="ECO:0000313" key="8">
    <source>
        <dbReference type="EMBL" id="PIB73735.1"/>
    </source>
</evidence>
<dbReference type="OrthoDB" id="9807214at2"/>
<feature type="transmembrane region" description="Helical" evidence="6">
    <location>
        <begin position="265"/>
        <end position="288"/>
    </location>
</feature>
<dbReference type="CDD" id="cd06662">
    <property type="entry name" value="SURF1"/>
    <property type="match status" value="1"/>
</dbReference>
<organism evidence="8 9">
    <name type="scientific">Mycolicibacterium brumae</name>
    <dbReference type="NCBI Taxonomy" id="85968"/>
    <lineage>
        <taxon>Bacteria</taxon>
        <taxon>Bacillati</taxon>
        <taxon>Actinomycetota</taxon>
        <taxon>Actinomycetes</taxon>
        <taxon>Mycobacteriales</taxon>
        <taxon>Mycobacteriaceae</taxon>
        <taxon>Mycolicibacterium</taxon>
    </lineage>
</organism>
<comment type="subcellular location">
    <subcellularLocation>
        <location evidence="6">Cell membrane</location>
        <topology evidence="6">Multi-pass membrane protein</topology>
    </subcellularLocation>
    <subcellularLocation>
        <location evidence="1">Membrane</location>
    </subcellularLocation>
</comment>
<dbReference type="PANTHER" id="PTHR23427:SF2">
    <property type="entry name" value="SURFEIT LOCUS PROTEIN 1"/>
    <property type="match status" value="1"/>
</dbReference>
<feature type="region of interest" description="Disordered" evidence="7">
    <location>
        <begin position="302"/>
        <end position="353"/>
    </location>
</feature>
<keyword evidence="6" id="KW-1003">Cell membrane</keyword>
<feature type="region of interest" description="Disordered" evidence="7">
    <location>
        <begin position="1"/>
        <end position="51"/>
    </location>
</feature>
<dbReference type="AlphaFoldDB" id="A0A2G5P614"/>
<dbReference type="STRING" id="85968.GCA_900073015_03380"/>
<dbReference type="PROSITE" id="PS50895">
    <property type="entry name" value="SURF1"/>
    <property type="match status" value="1"/>
</dbReference>
<evidence type="ECO:0000256" key="5">
    <source>
        <dbReference type="ARBA" id="ARBA00023136"/>
    </source>
</evidence>
<evidence type="ECO:0000256" key="3">
    <source>
        <dbReference type="ARBA" id="ARBA00022692"/>
    </source>
</evidence>
<dbReference type="InterPro" id="IPR045214">
    <property type="entry name" value="Surf1/Surf4"/>
</dbReference>
<dbReference type="PANTHER" id="PTHR23427">
    <property type="entry name" value="SURFEIT LOCUS PROTEIN"/>
    <property type="match status" value="1"/>
</dbReference>
<protein>
    <recommendedName>
        <fullName evidence="6">SURF1-like protein</fullName>
    </recommendedName>
</protein>
<evidence type="ECO:0000256" key="2">
    <source>
        <dbReference type="ARBA" id="ARBA00007165"/>
    </source>
</evidence>
<name>A0A2G5P614_9MYCO</name>
<dbReference type="Proteomes" id="UP000230551">
    <property type="component" value="Unassembled WGS sequence"/>
</dbReference>
<dbReference type="EMBL" id="PDCN02000025">
    <property type="protein sequence ID" value="PIB73735.1"/>
    <property type="molecule type" value="Genomic_DNA"/>
</dbReference>
<feature type="transmembrane region" description="Helical" evidence="6">
    <location>
        <begin position="63"/>
        <end position="84"/>
    </location>
</feature>
<dbReference type="GO" id="GO:0005886">
    <property type="term" value="C:plasma membrane"/>
    <property type="evidence" value="ECO:0007669"/>
    <property type="project" value="UniProtKB-SubCell"/>
</dbReference>
<evidence type="ECO:0000256" key="7">
    <source>
        <dbReference type="SAM" id="MobiDB-lite"/>
    </source>
</evidence>
<keyword evidence="9" id="KW-1185">Reference proteome</keyword>
<evidence type="ECO:0000256" key="6">
    <source>
        <dbReference type="RuleBase" id="RU363076"/>
    </source>
</evidence>
<reference evidence="8 9" key="1">
    <citation type="journal article" date="2017" name="Infect. Genet. Evol.">
        <title>The new phylogeny of the genus Mycobacterium: The old and the news.</title>
        <authorList>
            <person name="Tortoli E."/>
            <person name="Fedrizzi T."/>
            <person name="Meehan C.J."/>
            <person name="Trovato A."/>
            <person name="Grottola A."/>
            <person name="Giacobazzi E."/>
            <person name="Serpini G.F."/>
            <person name="Tagliazucchi S."/>
            <person name="Fabio A."/>
            <person name="Bettua C."/>
            <person name="Bertorelli R."/>
            <person name="Frascaro F."/>
            <person name="De Sanctis V."/>
            <person name="Pecorari M."/>
            <person name="Jousson O."/>
            <person name="Segata N."/>
            <person name="Cirillo D.M."/>
        </authorList>
    </citation>
    <scope>NUCLEOTIDE SEQUENCE [LARGE SCALE GENOMIC DNA]</scope>
    <source>
        <strain evidence="8 9">CIP1034565</strain>
    </source>
</reference>
<feature type="compositionally biased region" description="Basic and acidic residues" evidence="7">
    <location>
        <begin position="330"/>
        <end position="353"/>
    </location>
</feature>
<comment type="similarity">
    <text evidence="2 6">Belongs to the SURF1 family.</text>
</comment>
<keyword evidence="5 6" id="KW-0472">Membrane</keyword>
<evidence type="ECO:0000313" key="9">
    <source>
        <dbReference type="Proteomes" id="UP000230551"/>
    </source>
</evidence>
<comment type="caution">
    <text evidence="8">The sequence shown here is derived from an EMBL/GenBank/DDBJ whole genome shotgun (WGS) entry which is preliminary data.</text>
</comment>
<dbReference type="InterPro" id="IPR002994">
    <property type="entry name" value="Surf1/Shy1"/>
</dbReference>
<keyword evidence="4 6" id="KW-1133">Transmembrane helix</keyword>
<gene>
    <name evidence="8" type="ORF">CQY22_015820</name>
</gene>